<evidence type="ECO:0000259" key="2">
    <source>
        <dbReference type="Pfam" id="PF00535"/>
    </source>
</evidence>
<dbReference type="SMART" id="SM00028">
    <property type="entry name" value="TPR"/>
    <property type="match status" value="2"/>
</dbReference>
<comment type="caution">
    <text evidence="3">The sequence shown here is derived from an EMBL/GenBank/DDBJ whole genome shotgun (WGS) entry which is preliminary data.</text>
</comment>
<dbReference type="Gene3D" id="1.25.40.10">
    <property type="entry name" value="Tetratricopeptide repeat domain"/>
    <property type="match status" value="1"/>
</dbReference>
<evidence type="ECO:0000313" key="3">
    <source>
        <dbReference type="EMBL" id="HIR92141.1"/>
    </source>
</evidence>
<evidence type="ECO:0000313" key="4">
    <source>
        <dbReference type="Proteomes" id="UP000886841"/>
    </source>
</evidence>
<feature type="domain" description="Glycosyltransferase 2-like" evidence="2">
    <location>
        <begin position="5"/>
        <end position="115"/>
    </location>
</feature>
<protein>
    <submittedName>
        <fullName evidence="3">Glycosyltransferase</fullName>
    </submittedName>
</protein>
<feature type="repeat" description="TPR" evidence="1">
    <location>
        <begin position="263"/>
        <end position="296"/>
    </location>
</feature>
<dbReference type="InterPro" id="IPR001173">
    <property type="entry name" value="Glyco_trans_2-like"/>
</dbReference>
<name>A0A9D1JF66_9FIRM</name>
<accession>A0A9D1JF66</accession>
<gene>
    <name evidence="3" type="ORF">IAB98_01805</name>
</gene>
<dbReference type="EMBL" id="DVHU01000016">
    <property type="protein sequence ID" value="HIR92141.1"/>
    <property type="molecule type" value="Genomic_DNA"/>
</dbReference>
<dbReference type="SUPFAM" id="SSF53448">
    <property type="entry name" value="Nucleotide-diphospho-sugar transferases"/>
    <property type="match status" value="1"/>
</dbReference>
<dbReference type="Proteomes" id="UP000886841">
    <property type="component" value="Unassembled WGS sequence"/>
</dbReference>
<dbReference type="Gene3D" id="3.90.550.10">
    <property type="entry name" value="Spore Coat Polysaccharide Biosynthesis Protein SpsA, Chain A"/>
    <property type="match status" value="1"/>
</dbReference>
<dbReference type="AlphaFoldDB" id="A0A9D1JF66"/>
<dbReference type="SUPFAM" id="SSF48452">
    <property type="entry name" value="TPR-like"/>
    <property type="match status" value="1"/>
</dbReference>
<keyword evidence="1" id="KW-0802">TPR repeat</keyword>
<dbReference type="PANTHER" id="PTHR43630:SF2">
    <property type="entry name" value="GLYCOSYLTRANSFERASE"/>
    <property type="match status" value="1"/>
</dbReference>
<dbReference type="InterPro" id="IPR029044">
    <property type="entry name" value="Nucleotide-diphossugar_trans"/>
</dbReference>
<proteinExistence type="predicted"/>
<sequence>MITLSLCMIVKNEEAVLPRILDQMKSVADEIIIVDTGSTDNTRDIASAYTSQVFAFPWRDDFAAARNFAVSKASMDYWMWLDADDVVTPENQEKLLALKEDLDPDTDLVMMKYVTGFDARGQGVFSYYRERLMKNGAGFLWEGRVHESVTPRGKILYLPIEIQHRKLSVPDPDRNLRIYQGMLERGEYLEPRHQFYYGRELYTHGQYARAAQVLSHFLREPGGWKENKIEACLQLSDCCSRLGFPDQSRQVLFSSFLYDTPRAEICCEIGRLLLAEQRYREAAHWYEQALACEPDETSGAFIQTDCYGFLPCIQLCVCYDRLGDHPKAYGYHCRARALRPDSEAVLRNQQYFQSVGFPGD</sequence>
<dbReference type="PANTHER" id="PTHR43630">
    <property type="entry name" value="POLY-BETA-1,6-N-ACETYL-D-GLUCOSAMINE SYNTHASE"/>
    <property type="match status" value="1"/>
</dbReference>
<dbReference type="PROSITE" id="PS50005">
    <property type="entry name" value="TPR"/>
    <property type="match status" value="1"/>
</dbReference>
<dbReference type="CDD" id="cd02511">
    <property type="entry name" value="Beta4Glucosyltransferase"/>
    <property type="match status" value="1"/>
</dbReference>
<reference evidence="3" key="1">
    <citation type="submission" date="2020-10" db="EMBL/GenBank/DDBJ databases">
        <authorList>
            <person name="Gilroy R."/>
        </authorList>
    </citation>
    <scope>NUCLEOTIDE SEQUENCE</scope>
    <source>
        <strain evidence="3">ChiSxjej1B13-7041</strain>
    </source>
</reference>
<dbReference type="InterPro" id="IPR011990">
    <property type="entry name" value="TPR-like_helical_dom_sf"/>
</dbReference>
<evidence type="ECO:0000256" key="1">
    <source>
        <dbReference type="PROSITE-ProRule" id="PRU00339"/>
    </source>
</evidence>
<reference evidence="3" key="2">
    <citation type="journal article" date="2021" name="PeerJ">
        <title>Extensive microbial diversity within the chicken gut microbiome revealed by metagenomics and culture.</title>
        <authorList>
            <person name="Gilroy R."/>
            <person name="Ravi A."/>
            <person name="Getino M."/>
            <person name="Pursley I."/>
            <person name="Horton D.L."/>
            <person name="Alikhan N.F."/>
            <person name="Baker D."/>
            <person name="Gharbi K."/>
            <person name="Hall N."/>
            <person name="Watson M."/>
            <person name="Adriaenssens E.M."/>
            <person name="Foster-Nyarko E."/>
            <person name="Jarju S."/>
            <person name="Secka A."/>
            <person name="Antonio M."/>
            <person name="Oren A."/>
            <person name="Chaudhuri R.R."/>
            <person name="La Ragione R."/>
            <person name="Hildebrand F."/>
            <person name="Pallen M.J."/>
        </authorList>
    </citation>
    <scope>NUCLEOTIDE SEQUENCE</scope>
    <source>
        <strain evidence="3">ChiSxjej1B13-7041</strain>
    </source>
</reference>
<organism evidence="3 4">
    <name type="scientific">Candidatus Egerieimonas intestinavium</name>
    <dbReference type="NCBI Taxonomy" id="2840777"/>
    <lineage>
        <taxon>Bacteria</taxon>
        <taxon>Bacillati</taxon>
        <taxon>Bacillota</taxon>
        <taxon>Clostridia</taxon>
        <taxon>Lachnospirales</taxon>
        <taxon>Lachnospiraceae</taxon>
        <taxon>Lachnospiraceae incertae sedis</taxon>
        <taxon>Candidatus Egerieimonas</taxon>
    </lineage>
</organism>
<dbReference type="InterPro" id="IPR019734">
    <property type="entry name" value="TPR_rpt"/>
</dbReference>
<dbReference type="Pfam" id="PF00535">
    <property type="entry name" value="Glycos_transf_2"/>
    <property type="match status" value="1"/>
</dbReference>